<reference evidence="2 3" key="1">
    <citation type="journal article" date="2011" name="Stand. Genomic Sci.">
        <title>Complete genome sequence of Deinococcus maricopensis type strain (LB-34).</title>
        <authorList>
            <person name="Pukall R."/>
            <person name="Zeytun A."/>
            <person name="Lucas S."/>
            <person name="Lapidus A."/>
            <person name="Hammon N."/>
            <person name="Deshpande S."/>
            <person name="Nolan M."/>
            <person name="Cheng J.F."/>
            <person name="Pitluck S."/>
            <person name="Liolios K."/>
            <person name="Pagani I."/>
            <person name="Mikhailova N."/>
            <person name="Ivanova N."/>
            <person name="Mavromatis K."/>
            <person name="Pati A."/>
            <person name="Tapia R."/>
            <person name="Han C."/>
            <person name="Goodwin L."/>
            <person name="Chen A."/>
            <person name="Palaniappan K."/>
            <person name="Land M."/>
            <person name="Hauser L."/>
            <person name="Chang Y.J."/>
            <person name="Jeffries C.D."/>
            <person name="Brambilla E.M."/>
            <person name="Rohde M."/>
            <person name="Goker M."/>
            <person name="Detter J.C."/>
            <person name="Woyke T."/>
            <person name="Bristow J."/>
            <person name="Eisen J.A."/>
            <person name="Markowitz V."/>
            <person name="Hugenholtz P."/>
            <person name="Kyrpides N.C."/>
            <person name="Klenk H.P."/>
        </authorList>
    </citation>
    <scope>NUCLEOTIDE SEQUENCE [LARGE SCALE GENOMIC DNA]</scope>
    <source>
        <strain evidence="3">DSM 21211 / LMG 22137 / NRRL B-23946 / LB-34</strain>
    </source>
</reference>
<dbReference type="NCBIfam" id="TIGR03609">
    <property type="entry name" value="S_layer_CsaB"/>
    <property type="match status" value="1"/>
</dbReference>
<dbReference type="PANTHER" id="PTHR36836:SF1">
    <property type="entry name" value="COLANIC ACID BIOSYNTHESIS PROTEIN WCAK"/>
    <property type="match status" value="1"/>
</dbReference>
<keyword evidence="3" id="KW-1185">Reference proteome</keyword>
<sequence>MTPRPLRVAVNGYYGYGNTGDEALALAISRELRRLGHTPVILSNAPDHTARTYGVESAPRMRPVGLLRALMRADVLLSGGGSLLQDHTSARNLTYYLAVIRVARLLGKRAVVFNQGVGPLSLEGGVRVARALRGMTIIVRDQLSCETLRTLGLDARLGGDPALLLEPTPGVTRDERAVVIAPRGDVQDANDRLVRLAERLRAEGRRVIALAFMPGKDDAAARALSGEYVSTSDPQVAMDTIASAGFVIGVRLHAVILAAAAGTPFAGVSYDPKVQGFCTDAGAPYVPTSFDEDELLRAALHRAPYDNARVHAMRGRARDSFAWALQS</sequence>
<name>E8U4Y4_DEIML</name>
<dbReference type="PANTHER" id="PTHR36836">
    <property type="entry name" value="COLANIC ACID BIOSYNTHESIS PROTEIN WCAK"/>
    <property type="match status" value="1"/>
</dbReference>
<dbReference type="eggNOG" id="COG2327">
    <property type="taxonomic scope" value="Bacteria"/>
</dbReference>
<dbReference type="STRING" id="709986.Deima_0463"/>
<dbReference type="RefSeq" id="WP_013555628.1">
    <property type="nucleotide sequence ID" value="NC_014958.1"/>
</dbReference>
<accession>E8U4Y4</accession>
<proteinExistence type="predicted"/>
<dbReference type="AlphaFoldDB" id="E8U4Y4"/>
<evidence type="ECO:0000313" key="2">
    <source>
        <dbReference type="EMBL" id="ADV66123.1"/>
    </source>
</evidence>
<dbReference type="Pfam" id="PF04230">
    <property type="entry name" value="PS_pyruv_trans"/>
    <property type="match status" value="1"/>
</dbReference>
<dbReference type="Proteomes" id="UP000008635">
    <property type="component" value="Chromosome"/>
</dbReference>
<dbReference type="HOGENOM" id="CLU_039510_0_1_0"/>
<dbReference type="InterPro" id="IPR007345">
    <property type="entry name" value="Polysacch_pyruvyl_Trfase"/>
</dbReference>
<gene>
    <name evidence="2" type="ordered locus">Deima_0463</name>
</gene>
<dbReference type="KEGG" id="dmr:Deima_0463"/>
<evidence type="ECO:0000313" key="3">
    <source>
        <dbReference type="Proteomes" id="UP000008635"/>
    </source>
</evidence>
<keyword evidence="2" id="KW-0808">Transferase</keyword>
<feature type="domain" description="Polysaccharide pyruvyl transferase" evidence="1">
    <location>
        <begin position="18"/>
        <end position="272"/>
    </location>
</feature>
<dbReference type="EMBL" id="CP002454">
    <property type="protein sequence ID" value="ADV66123.1"/>
    <property type="molecule type" value="Genomic_DNA"/>
</dbReference>
<evidence type="ECO:0000259" key="1">
    <source>
        <dbReference type="Pfam" id="PF04230"/>
    </source>
</evidence>
<organism evidence="2 3">
    <name type="scientific">Deinococcus maricopensis (strain DSM 21211 / LMG 22137 / NRRL B-23946 / LB-34)</name>
    <dbReference type="NCBI Taxonomy" id="709986"/>
    <lineage>
        <taxon>Bacteria</taxon>
        <taxon>Thermotogati</taxon>
        <taxon>Deinococcota</taxon>
        <taxon>Deinococci</taxon>
        <taxon>Deinococcales</taxon>
        <taxon>Deinococcaceae</taxon>
        <taxon>Deinococcus</taxon>
    </lineage>
</organism>
<reference evidence="3" key="2">
    <citation type="submission" date="2011-01" db="EMBL/GenBank/DDBJ databases">
        <title>The complete genome of Deinococcus maricopensis DSM 21211.</title>
        <authorList>
            <consortium name="US DOE Joint Genome Institute (JGI-PGF)"/>
            <person name="Lucas S."/>
            <person name="Copeland A."/>
            <person name="Lapidus A."/>
            <person name="Goodwin L."/>
            <person name="Pitluck S."/>
            <person name="Kyrpides N."/>
            <person name="Mavromatis K."/>
            <person name="Pagani I."/>
            <person name="Ivanova N."/>
            <person name="Ovchinnikova G."/>
            <person name="Zeytun A."/>
            <person name="Detter J.C."/>
            <person name="Han C."/>
            <person name="Land M."/>
            <person name="Hauser L."/>
            <person name="Markowitz V."/>
            <person name="Cheng J.-F."/>
            <person name="Hugenholtz P."/>
            <person name="Woyke T."/>
            <person name="Wu D."/>
            <person name="Pukall R."/>
            <person name="Gehrich-Schroeter G."/>
            <person name="Brambilla E."/>
            <person name="Klenk H.-P."/>
            <person name="Eisen J.A."/>
        </authorList>
    </citation>
    <scope>NUCLEOTIDE SEQUENCE [LARGE SCALE GENOMIC DNA]</scope>
    <source>
        <strain evidence="3">DSM 21211 / LMG 22137 / NRRL B-23946 / LB-34</strain>
    </source>
</reference>
<dbReference type="InterPro" id="IPR019896">
    <property type="entry name" value="Polysacch_pyruvyl_Trfase_CsaB"/>
</dbReference>
<protein>
    <submittedName>
        <fullName evidence="2">Polysaccharide pyruvyl transferase CsaB</fullName>
    </submittedName>
</protein>
<dbReference type="GO" id="GO:0016740">
    <property type="term" value="F:transferase activity"/>
    <property type="evidence" value="ECO:0007669"/>
    <property type="project" value="UniProtKB-KW"/>
</dbReference>